<proteinExistence type="predicted"/>
<feature type="compositionally biased region" description="Basic residues" evidence="1">
    <location>
        <begin position="1"/>
        <end position="14"/>
    </location>
</feature>
<feature type="region of interest" description="Disordered" evidence="1">
    <location>
        <begin position="1"/>
        <end position="91"/>
    </location>
</feature>
<comment type="caution">
    <text evidence="2">The sequence shown here is derived from an EMBL/GenBank/DDBJ whole genome shotgun (WGS) entry which is preliminary data.</text>
</comment>
<dbReference type="AlphaFoldDB" id="A0A8J5C0X3"/>
<accession>A0A8J5C0X3</accession>
<evidence type="ECO:0000256" key="1">
    <source>
        <dbReference type="SAM" id="MobiDB-lite"/>
    </source>
</evidence>
<evidence type="ECO:0000313" key="3">
    <source>
        <dbReference type="Proteomes" id="UP000770661"/>
    </source>
</evidence>
<keyword evidence="3" id="KW-1185">Reference proteome</keyword>
<sequence>MQKRAPKGKCRHRDPFKNINLGKHPAVEKNFRGVPPTRQVSSSLVEKWKKNPRTREKSGAKEKCSTGQVASRFTKEQGEEGPEFKSSQKKQTQASFFPCTSAKQNLGTSLSITKCPRFQGVLWACVWGWPQDPIPPVPEVRDPKKPDKIPRISPHWGPTLGGQPCGFIYWVHAF</sequence>
<evidence type="ECO:0000313" key="2">
    <source>
        <dbReference type="EMBL" id="KAG0714543.1"/>
    </source>
</evidence>
<feature type="compositionally biased region" description="Basic and acidic residues" evidence="1">
    <location>
        <begin position="46"/>
        <end position="64"/>
    </location>
</feature>
<reference evidence="2" key="1">
    <citation type="submission" date="2020-07" db="EMBL/GenBank/DDBJ databases">
        <title>The High-quality genome of the commercially important snow crab, Chionoecetes opilio.</title>
        <authorList>
            <person name="Jeong J.-H."/>
            <person name="Ryu S."/>
        </authorList>
    </citation>
    <scope>NUCLEOTIDE SEQUENCE</scope>
    <source>
        <strain evidence="2">MADBK_172401_WGS</strain>
        <tissue evidence="2">Digestive gland</tissue>
    </source>
</reference>
<gene>
    <name evidence="2" type="ORF">GWK47_013955</name>
</gene>
<dbReference type="EMBL" id="JACEEZ010020455">
    <property type="protein sequence ID" value="KAG0714543.1"/>
    <property type="molecule type" value="Genomic_DNA"/>
</dbReference>
<organism evidence="2 3">
    <name type="scientific">Chionoecetes opilio</name>
    <name type="common">Atlantic snow crab</name>
    <name type="synonym">Cancer opilio</name>
    <dbReference type="NCBI Taxonomy" id="41210"/>
    <lineage>
        <taxon>Eukaryota</taxon>
        <taxon>Metazoa</taxon>
        <taxon>Ecdysozoa</taxon>
        <taxon>Arthropoda</taxon>
        <taxon>Crustacea</taxon>
        <taxon>Multicrustacea</taxon>
        <taxon>Malacostraca</taxon>
        <taxon>Eumalacostraca</taxon>
        <taxon>Eucarida</taxon>
        <taxon>Decapoda</taxon>
        <taxon>Pleocyemata</taxon>
        <taxon>Brachyura</taxon>
        <taxon>Eubrachyura</taxon>
        <taxon>Majoidea</taxon>
        <taxon>Majidae</taxon>
        <taxon>Chionoecetes</taxon>
    </lineage>
</organism>
<name>A0A8J5C0X3_CHIOP</name>
<protein>
    <submittedName>
        <fullName evidence="2">Uncharacterized protein</fullName>
    </submittedName>
</protein>
<dbReference type="Proteomes" id="UP000770661">
    <property type="component" value="Unassembled WGS sequence"/>
</dbReference>